<reference evidence="3" key="1">
    <citation type="journal article" date="2020" name="Stud. Mycol.">
        <title>101 Dothideomycetes genomes: a test case for predicting lifestyles and emergence of pathogens.</title>
        <authorList>
            <person name="Haridas S."/>
            <person name="Albert R."/>
            <person name="Binder M."/>
            <person name="Bloem J."/>
            <person name="Labutti K."/>
            <person name="Salamov A."/>
            <person name="Andreopoulos B."/>
            <person name="Baker S."/>
            <person name="Barry K."/>
            <person name="Bills G."/>
            <person name="Bluhm B."/>
            <person name="Cannon C."/>
            <person name="Castanera R."/>
            <person name="Culley D."/>
            <person name="Daum C."/>
            <person name="Ezra D."/>
            <person name="Gonzalez J."/>
            <person name="Henrissat B."/>
            <person name="Kuo A."/>
            <person name="Liang C."/>
            <person name="Lipzen A."/>
            <person name="Lutzoni F."/>
            <person name="Magnuson J."/>
            <person name="Mondo S."/>
            <person name="Nolan M."/>
            <person name="Ohm R."/>
            <person name="Pangilinan J."/>
            <person name="Park H.-J."/>
            <person name="Ramirez L."/>
            <person name="Alfaro M."/>
            <person name="Sun H."/>
            <person name="Tritt A."/>
            <person name="Yoshinaga Y."/>
            <person name="Zwiers L.-H."/>
            <person name="Turgeon B."/>
            <person name="Goodwin S."/>
            <person name="Spatafora J."/>
            <person name="Crous P."/>
            <person name="Grigoriev I."/>
        </authorList>
    </citation>
    <scope>NUCLEOTIDE SEQUENCE</scope>
    <source>
        <strain evidence="3">CBS 113389</strain>
    </source>
</reference>
<dbReference type="OrthoDB" id="62952at2759"/>
<dbReference type="RefSeq" id="XP_033588337.1">
    <property type="nucleotide sequence ID" value="XM_033737326.1"/>
</dbReference>
<dbReference type="Pfam" id="PF20150">
    <property type="entry name" value="2EXR"/>
    <property type="match status" value="1"/>
</dbReference>
<sequence>MLSTNASSPSQATTHERATSTTSNAPLATPPQQTKPSLRTIPPELRNQIYAYTLVQDQTIELSTGSSRTTSALLRTCRQIRQEASPMFYTANEFTFKIHGYRGLEAAPALKVHLQFSRVGRKNFQLEICRECRESIHLEDFAKWLRAYHRDVNTIPRLEPRVCITGPLWGSAVRRIVSTIDNGGVPGVDALAAITFLLAVLKVNKTALPFHGCSMLTEIEDDGTEKRDGCKVWREKWAGPVWV</sequence>
<feature type="domain" description="2EXR" evidence="2">
    <location>
        <begin position="41"/>
        <end position="91"/>
    </location>
</feature>
<keyword evidence="4" id="KW-1185">Reference proteome</keyword>
<dbReference type="Proteomes" id="UP000799767">
    <property type="component" value="Unassembled WGS sequence"/>
</dbReference>
<dbReference type="InterPro" id="IPR038883">
    <property type="entry name" value="AN11006-like"/>
</dbReference>
<dbReference type="GeneID" id="54478328"/>
<dbReference type="InterPro" id="IPR045518">
    <property type="entry name" value="2EXR"/>
</dbReference>
<gene>
    <name evidence="3" type="ORF">BDY17DRAFT_325282</name>
</gene>
<feature type="compositionally biased region" description="Polar residues" evidence="1">
    <location>
        <begin position="1"/>
        <end position="37"/>
    </location>
</feature>
<evidence type="ECO:0000259" key="2">
    <source>
        <dbReference type="Pfam" id="PF20150"/>
    </source>
</evidence>
<dbReference type="PANTHER" id="PTHR42085:SF1">
    <property type="entry name" value="F-BOX DOMAIN-CONTAINING PROTEIN"/>
    <property type="match status" value="1"/>
</dbReference>
<accession>A0A6A6PRC7</accession>
<dbReference type="AlphaFoldDB" id="A0A6A6PRC7"/>
<evidence type="ECO:0000256" key="1">
    <source>
        <dbReference type="SAM" id="MobiDB-lite"/>
    </source>
</evidence>
<dbReference type="EMBL" id="MU001637">
    <property type="protein sequence ID" value="KAF2481767.1"/>
    <property type="molecule type" value="Genomic_DNA"/>
</dbReference>
<proteinExistence type="predicted"/>
<name>A0A6A6PRC7_9PEZI</name>
<evidence type="ECO:0000313" key="3">
    <source>
        <dbReference type="EMBL" id="KAF2481767.1"/>
    </source>
</evidence>
<evidence type="ECO:0000313" key="4">
    <source>
        <dbReference type="Proteomes" id="UP000799767"/>
    </source>
</evidence>
<protein>
    <recommendedName>
        <fullName evidence="2">2EXR domain-containing protein</fullName>
    </recommendedName>
</protein>
<organism evidence="3 4">
    <name type="scientific">Neohortaea acidophila</name>
    <dbReference type="NCBI Taxonomy" id="245834"/>
    <lineage>
        <taxon>Eukaryota</taxon>
        <taxon>Fungi</taxon>
        <taxon>Dikarya</taxon>
        <taxon>Ascomycota</taxon>
        <taxon>Pezizomycotina</taxon>
        <taxon>Dothideomycetes</taxon>
        <taxon>Dothideomycetidae</taxon>
        <taxon>Mycosphaerellales</taxon>
        <taxon>Teratosphaeriaceae</taxon>
        <taxon>Neohortaea</taxon>
    </lineage>
</organism>
<feature type="region of interest" description="Disordered" evidence="1">
    <location>
        <begin position="1"/>
        <end position="41"/>
    </location>
</feature>
<dbReference type="PANTHER" id="PTHR42085">
    <property type="entry name" value="F-BOX DOMAIN-CONTAINING PROTEIN"/>
    <property type="match status" value="1"/>
</dbReference>